<dbReference type="GO" id="GO:0016829">
    <property type="term" value="F:lyase activity"/>
    <property type="evidence" value="ECO:0007669"/>
    <property type="project" value="UniProtKB-KW"/>
</dbReference>
<protein>
    <recommendedName>
        <fullName evidence="4">Cys-tRNA(Pro)/Cys-tRNA(Cys) deacylase</fullName>
        <ecNumber evidence="4">4.2.-.-</ecNumber>
    </recommendedName>
</protein>
<gene>
    <name evidence="6" type="ORF">IV38_GL000435</name>
    <name evidence="7" type="ORF">IV40_GL000233</name>
</gene>
<dbReference type="Gene3D" id="3.90.960.10">
    <property type="entry name" value="YbaK/aminoacyl-tRNA synthetase-associated domain"/>
    <property type="match status" value="1"/>
</dbReference>
<dbReference type="PANTHER" id="PTHR30411:SF0">
    <property type="entry name" value="CYS-TRNA(PRO)_CYS-TRNA(CYS) DEACYLASE YBAK"/>
    <property type="match status" value="1"/>
</dbReference>
<dbReference type="SUPFAM" id="SSF55826">
    <property type="entry name" value="YbaK/ProRS associated domain"/>
    <property type="match status" value="1"/>
</dbReference>
<dbReference type="EMBL" id="JQAT01000001">
    <property type="protein sequence ID" value="KRN29550.1"/>
    <property type="molecule type" value="Genomic_DNA"/>
</dbReference>
<dbReference type="EC" id="4.2.-.-" evidence="4"/>
<dbReference type="Pfam" id="PF04073">
    <property type="entry name" value="tRNA_edit"/>
    <property type="match status" value="1"/>
</dbReference>
<comment type="similarity">
    <text evidence="1 4">Belongs to the prolyl-tRNA editing family. YbaK/EbsC subfamily.</text>
</comment>
<dbReference type="NCBIfam" id="TIGR00011">
    <property type="entry name" value="YbaK_EbsC"/>
    <property type="match status" value="1"/>
</dbReference>
<keyword evidence="2 4" id="KW-0648">Protein biosynthesis</keyword>
<comment type="caution">
    <text evidence="6">The sequence shown here is derived from an EMBL/GenBank/DDBJ whole genome shotgun (WGS) entry which is preliminary data.</text>
</comment>
<dbReference type="InterPro" id="IPR007214">
    <property type="entry name" value="YbaK/aa-tRNA-synth-assoc-dom"/>
</dbReference>
<evidence type="ECO:0000256" key="3">
    <source>
        <dbReference type="ARBA" id="ARBA00023239"/>
    </source>
</evidence>
<dbReference type="AlphaFoldDB" id="A0A0R2FN05"/>
<evidence type="ECO:0000256" key="2">
    <source>
        <dbReference type="ARBA" id="ARBA00022917"/>
    </source>
</evidence>
<feature type="domain" description="YbaK/aminoacyl-tRNA synthetase-associated" evidence="5">
    <location>
        <begin position="48"/>
        <end position="164"/>
    </location>
</feature>
<dbReference type="PIRSF" id="PIRSF006181">
    <property type="entry name" value="EbsC_YbaK"/>
    <property type="match status" value="1"/>
</dbReference>
<dbReference type="InterPro" id="IPR004369">
    <property type="entry name" value="Prolyl-tRNA_editing_YbaK/EbsC"/>
</dbReference>
<dbReference type="InterPro" id="IPR036754">
    <property type="entry name" value="YbaK/aa-tRNA-synt-asso_dom_sf"/>
</dbReference>
<accession>A0A0R2FN05</accession>
<dbReference type="GO" id="GO:0006412">
    <property type="term" value="P:translation"/>
    <property type="evidence" value="ECO:0007669"/>
    <property type="project" value="UniProtKB-KW"/>
</dbReference>
<evidence type="ECO:0000313" key="8">
    <source>
        <dbReference type="Proteomes" id="UP000051645"/>
    </source>
</evidence>
<sequence length="178" mass="19600">MQSESEVNPMSKKKKAQMSKTLVEKILDKAKIPYQQYEFPTHAEGDVAQLTVDHLNVPEHDIYKTLALTGNKTGPVIAVVPIDEHVDYKKLSKASGNKKVGMVPLKDLIATTGYEHGANTPIGIYETHHYPTYFAKEAEAEDTILVSSGKIGRSVGINPKQIVQFVHGEFADITAPEN</sequence>
<organism evidence="6 9">
    <name type="scientific">Lactobacillus selangorensis</name>
    <dbReference type="NCBI Taxonomy" id="81857"/>
    <lineage>
        <taxon>Bacteria</taxon>
        <taxon>Bacillati</taxon>
        <taxon>Bacillota</taxon>
        <taxon>Bacilli</taxon>
        <taxon>Lactobacillales</taxon>
        <taxon>Lactobacillaceae</taxon>
        <taxon>Lactobacillus</taxon>
    </lineage>
</organism>
<dbReference type="EMBL" id="JQAZ01000001">
    <property type="protein sequence ID" value="KRN33920.1"/>
    <property type="molecule type" value="Genomic_DNA"/>
</dbReference>
<dbReference type="PATRIC" id="fig|81857.3.peg.439"/>
<keyword evidence="8" id="KW-1185">Reference proteome</keyword>
<reference evidence="8 9" key="1">
    <citation type="journal article" date="2015" name="Genome Announc.">
        <title>Expanding the biotechnology potential of lactobacilli through comparative genomics of 213 strains and associated genera.</title>
        <authorList>
            <person name="Sun Z."/>
            <person name="Harris H.M."/>
            <person name="McCann A."/>
            <person name="Guo C."/>
            <person name="Argimon S."/>
            <person name="Zhang W."/>
            <person name="Yang X."/>
            <person name="Jeffery I.B."/>
            <person name="Cooney J.C."/>
            <person name="Kagawa T.F."/>
            <person name="Liu W."/>
            <person name="Song Y."/>
            <person name="Salvetti E."/>
            <person name="Wrobel A."/>
            <person name="Rasinkangas P."/>
            <person name="Parkhill J."/>
            <person name="Rea M.C."/>
            <person name="O'Sullivan O."/>
            <person name="Ritari J."/>
            <person name="Douillard F.P."/>
            <person name="Paul Ross R."/>
            <person name="Yang R."/>
            <person name="Briner A.E."/>
            <person name="Felis G.E."/>
            <person name="de Vos W.M."/>
            <person name="Barrangou R."/>
            <person name="Klaenhammer T.R."/>
            <person name="Caufield P.W."/>
            <person name="Cui Y."/>
            <person name="Zhang H."/>
            <person name="O'Toole P.W."/>
        </authorList>
    </citation>
    <scope>NUCLEOTIDE SEQUENCE [LARGE SCALE GENOMIC DNA]</scope>
    <source>
        <strain evidence="6 9">ATCC BAA-66</strain>
        <strain evidence="7 8">DSM 13344</strain>
    </source>
</reference>
<name>A0A0R2FN05_9LACO</name>
<evidence type="ECO:0000313" key="6">
    <source>
        <dbReference type="EMBL" id="KRN29550.1"/>
    </source>
</evidence>
<evidence type="ECO:0000313" key="9">
    <source>
        <dbReference type="Proteomes" id="UP000051751"/>
    </source>
</evidence>
<evidence type="ECO:0000256" key="1">
    <source>
        <dbReference type="ARBA" id="ARBA00009798"/>
    </source>
</evidence>
<evidence type="ECO:0000259" key="5">
    <source>
        <dbReference type="Pfam" id="PF04073"/>
    </source>
</evidence>
<dbReference type="PANTHER" id="PTHR30411">
    <property type="entry name" value="CYTOPLASMIC PROTEIN"/>
    <property type="match status" value="1"/>
</dbReference>
<evidence type="ECO:0000313" key="7">
    <source>
        <dbReference type="EMBL" id="KRN33920.1"/>
    </source>
</evidence>
<evidence type="ECO:0000256" key="4">
    <source>
        <dbReference type="PIRNR" id="PIRNR006181"/>
    </source>
</evidence>
<dbReference type="STRING" id="81857.IV38_GL000435"/>
<dbReference type="Proteomes" id="UP000051751">
    <property type="component" value="Unassembled WGS sequence"/>
</dbReference>
<proteinExistence type="inferred from homology"/>
<dbReference type="Proteomes" id="UP000051645">
    <property type="component" value="Unassembled WGS sequence"/>
</dbReference>
<dbReference type="CDD" id="cd00002">
    <property type="entry name" value="YbaK_deacylase"/>
    <property type="match status" value="1"/>
</dbReference>
<keyword evidence="3 4" id="KW-0456">Lyase</keyword>
<dbReference type="GO" id="GO:0002161">
    <property type="term" value="F:aminoacyl-tRNA deacylase activity"/>
    <property type="evidence" value="ECO:0007669"/>
    <property type="project" value="InterPro"/>
</dbReference>